<proteinExistence type="predicted"/>
<organism evidence="1 2">
    <name type="scientific">Chitinophaga flava</name>
    <dbReference type="NCBI Taxonomy" id="2259036"/>
    <lineage>
        <taxon>Bacteria</taxon>
        <taxon>Pseudomonadati</taxon>
        <taxon>Bacteroidota</taxon>
        <taxon>Chitinophagia</taxon>
        <taxon>Chitinophagales</taxon>
        <taxon>Chitinophagaceae</taxon>
        <taxon>Chitinophaga</taxon>
    </lineage>
</organism>
<comment type="caution">
    <text evidence="1">The sequence shown here is derived from an EMBL/GenBank/DDBJ whole genome shotgun (WGS) entry which is preliminary data.</text>
</comment>
<keyword evidence="2" id="KW-1185">Reference proteome</keyword>
<dbReference type="Proteomes" id="UP000253410">
    <property type="component" value="Unassembled WGS sequence"/>
</dbReference>
<gene>
    <name evidence="1" type="ORF">DF182_00035</name>
</gene>
<dbReference type="RefSeq" id="WP_113613649.1">
    <property type="nucleotide sequence ID" value="NZ_QFFJ01000001.1"/>
</dbReference>
<dbReference type="EMBL" id="QFFJ01000001">
    <property type="protein sequence ID" value="RBL91049.1"/>
    <property type="molecule type" value="Genomic_DNA"/>
</dbReference>
<reference evidence="1 2" key="1">
    <citation type="submission" date="2018-05" db="EMBL/GenBank/DDBJ databases">
        <title>Chitinophaga sp. K3CV102501T nov., isolated from isolated from a monsoon evergreen broad-leaved forest soil.</title>
        <authorList>
            <person name="Lv Y."/>
        </authorList>
    </citation>
    <scope>NUCLEOTIDE SEQUENCE [LARGE SCALE GENOMIC DNA]</scope>
    <source>
        <strain evidence="1 2">GDMCC 1.1325</strain>
    </source>
</reference>
<protein>
    <submittedName>
        <fullName evidence="1">Uncharacterized protein</fullName>
    </submittedName>
</protein>
<evidence type="ECO:0000313" key="1">
    <source>
        <dbReference type="EMBL" id="RBL91049.1"/>
    </source>
</evidence>
<name>A0A365XXD5_9BACT</name>
<sequence length="82" mass="9593">MRYLSVSCHCGRLREEVRKGSKKNFLVRLLIKKCQTQFDNAQTLMLDAKIAPAEYTNIKNTLRAEIEAQERRKMELVTDYGE</sequence>
<accession>A0A365XXD5</accession>
<evidence type="ECO:0000313" key="2">
    <source>
        <dbReference type="Proteomes" id="UP000253410"/>
    </source>
</evidence>
<dbReference type="AlphaFoldDB" id="A0A365XXD5"/>